<dbReference type="GO" id="GO:0003676">
    <property type="term" value="F:nucleic acid binding"/>
    <property type="evidence" value="ECO:0007669"/>
    <property type="project" value="InterPro"/>
</dbReference>
<dbReference type="GO" id="GO:0008270">
    <property type="term" value="F:zinc ion binding"/>
    <property type="evidence" value="ECO:0007669"/>
    <property type="project" value="UniProtKB-KW"/>
</dbReference>
<keyword evidence="1" id="KW-0479">Metal-binding</keyword>
<feature type="region of interest" description="Disordered" evidence="2">
    <location>
        <begin position="102"/>
        <end position="134"/>
    </location>
</feature>
<dbReference type="AlphaFoldDB" id="A0A540KDQ3"/>
<feature type="domain" description="CCHC-type" evidence="3">
    <location>
        <begin position="147"/>
        <end position="161"/>
    </location>
</feature>
<dbReference type="PANTHER" id="PTHR47481:SF14">
    <property type="entry name" value="RETROTRANSPOSON COPIA-LIKE N-TERMINAL DOMAIN-CONTAINING PROTEIN"/>
    <property type="match status" value="1"/>
</dbReference>
<organism evidence="4 5">
    <name type="scientific">Malus baccata</name>
    <name type="common">Siberian crab apple</name>
    <name type="synonym">Pyrus baccata</name>
    <dbReference type="NCBI Taxonomy" id="106549"/>
    <lineage>
        <taxon>Eukaryota</taxon>
        <taxon>Viridiplantae</taxon>
        <taxon>Streptophyta</taxon>
        <taxon>Embryophyta</taxon>
        <taxon>Tracheophyta</taxon>
        <taxon>Spermatophyta</taxon>
        <taxon>Magnoliopsida</taxon>
        <taxon>eudicotyledons</taxon>
        <taxon>Gunneridae</taxon>
        <taxon>Pentapetalae</taxon>
        <taxon>rosids</taxon>
        <taxon>fabids</taxon>
        <taxon>Rosales</taxon>
        <taxon>Rosaceae</taxon>
        <taxon>Amygdaloideae</taxon>
        <taxon>Maleae</taxon>
        <taxon>Malus</taxon>
    </lineage>
</organism>
<keyword evidence="1" id="KW-0862">Zinc</keyword>
<evidence type="ECO:0000313" key="4">
    <source>
        <dbReference type="EMBL" id="TQD72364.1"/>
    </source>
</evidence>
<keyword evidence="5" id="KW-1185">Reference proteome</keyword>
<dbReference type="Proteomes" id="UP000315295">
    <property type="component" value="Unassembled WGS sequence"/>
</dbReference>
<dbReference type="PROSITE" id="PS50158">
    <property type="entry name" value="ZF_CCHC"/>
    <property type="match status" value="1"/>
</dbReference>
<protein>
    <recommendedName>
        <fullName evidence="3">CCHC-type domain-containing protein</fullName>
    </recommendedName>
</protein>
<gene>
    <name evidence="4" type="ORF">C1H46_042096</name>
</gene>
<dbReference type="SUPFAM" id="SSF57756">
    <property type="entry name" value="Retrovirus zinc finger-like domains"/>
    <property type="match status" value="1"/>
</dbReference>
<proteinExistence type="predicted"/>
<dbReference type="InterPro" id="IPR001878">
    <property type="entry name" value="Znf_CCHC"/>
</dbReference>
<evidence type="ECO:0000256" key="2">
    <source>
        <dbReference type="SAM" id="MobiDB-lite"/>
    </source>
</evidence>
<name>A0A540KDQ3_MALBA</name>
<dbReference type="Pfam" id="PF14223">
    <property type="entry name" value="Retrotran_gag_2"/>
    <property type="match status" value="1"/>
</dbReference>
<comment type="caution">
    <text evidence="4">The sequence shown here is derived from an EMBL/GenBank/DDBJ whole genome shotgun (WGS) entry which is preliminary data.</text>
</comment>
<keyword evidence="1" id="KW-0863">Zinc-finger</keyword>
<dbReference type="EMBL" id="VIEB01001415">
    <property type="protein sequence ID" value="TQD72364.1"/>
    <property type="molecule type" value="Genomic_DNA"/>
</dbReference>
<dbReference type="PANTHER" id="PTHR47481">
    <property type="match status" value="1"/>
</dbReference>
<feature type="compositionally biased region" description="Low complexity" evidence="2">
    <location>
        <begin position="121"/>
        <end position="134"/>
    </location>
</feature>
<evidence type="ECO:0000259" key="3">
    <source>
        <dbReference type="PROSITE" id="PS50158"/>
    </source>
</evidence>
<evidence type="ECO:0000256" key="1">
    <source>
        <dbReference type="PROSITE-ProRule" id="PRU00047"/>
    </source>
</evidence>
<evidence type="ECO:0000313" key="5">
    <source>
        <dbReference type="Proteomes" id="UP000315295"/>
    </source>
</evidence>
<dbReference type="InterPro" id="IPR036875">
    <property type="entry name" value="Znf_CCHC_sf"/>
</dbReference>
<reference evidence="4 5" key="1">
    <citation type="journal article" date="2019" name="G3 (Bethesda)">
        <title>Sequencing of a Wild Apple (Malus baccata) Genome Unravels the Differences Between Cultivated and Wild Apple Species Regarding Disease Resistance and Cold Tolerance.</title>
        <authorList>
            <person name="Chen X."/>
        </authorList>
    </citation>
    <scope>NUCLEOTIDE SEQUENCE [LARGE SCALE GENOMIC DNA]</scope>
    <source>
        <strain evidence="5">cv. Shandingzi</strain>
        <tissue evidence="4">Leaves</tissue>
    </source>
</reference>
<sequence length="228" mass="26255">MTLLTTYKFEGGGSVRDHIMRMTDAAEKLNSLDMNICEKQLVFMILQALPLKFSQLKVSYNTQDKSWTVDELISQCVQEENRQKQDKGKEAETINFVQTSKRKDLNANSGKSPQFKHPDKSFVSAKNSHSSKSNNLKVKTKNIEKVRCHHCKTKGHYRKDCEIFKEWLRAKGRTNVYVCEESNLIEIPANSWWFDTGASVHITNSLHGFEKQKQTNDYNVFVGEGTRL</sequence>
<accession>A0A540KDQ3</accession>